<accession>A0ACA9KQ76</accession>
<organism evidence="1 2">
    <name type="scientific">Acaulospora colombiana</name>
    <dbReference type="NCBI Taxonomy" id="27376"/>
    <lineage>
        <taxon>Eukaryota</taxon>
        <taxon>Fungi</taxon>
        <taxon>Fungi incertae sedis</taxon>
        <taxon>Mucoromycota</taxon>
        <taxon>Glomeromycotina</taxon>
        <taxon>Glomeromycetes</taxon>
        <taxon>Diversisporales</taxon>
        <taxon>Acaulosporaceae</taxon>
        <taxon>Acaulospora</taxon>
    </lineage>
</organism>
<keyword evidence="2" id="KW-1185">Reference proteome</keyword>
<protein>
    <submittedName>
        <fullName evidence="1">6330_t:CDS:1</fullName>
    </submittedName>
</protein>
<reference evidence="1" key="1">
    <citation type="submission" date="2021-06" db="EMBL/GenBank/DDBJ databases">
        <authorList>
            <person name="Kallberg Y."/>
            <person name="Tangrot J."/>
            <person name="Rosling A."/>
        </authorList>
    </citation>
    <scope>NUCLEOTIDE SEQUENCE</scope>
    <source>
        <strain evidence="1">CL356</strain>
    </source>
</reference>
<dbReference type="Proteomes" id="UP000789525">
    <property type="component" value="Unassembled WGS sequence"/>
</dbReference>
<comment type="caution">
    <text evidence="1">The sequence shown here is derived from an EMBL/GenBank/DDBJ whole genome shotgun (WGS) entry which is preliminary data.</text>
</comment>
<dbReference type="EMBL" id="CAJVPT010002747">
    <property type="protein sequence ID" value="CAG8486845.1"/>
    <property type="molecule type" value="Genomic_DNA"/>
</dbReference>
<evidence type="ECO:0000313" key="2">
    <source>
        <dbReference type="Proteomes" id="UP000789525"/>
    </source>
</evidence>
<gene>
    <name evidence="1" type="ORF">ACOLOM_LOCUS2220</name>
</gene>
<proteinExistence type="predicted"/>
<evidence type="ECO:0000313" key="1">
    <source>
        <dbReference type="EMBL" id="CAG8486845.1"/>
    </source>
</evidence>
<name>A0ACA9KQ76_9GLOM</name>
<sequence>MLLFQNDTFHFLIFVAISSGICLFIGSWFLTIVPPPTTTTFEEGNCINENINNIDKDCDNSRHSNISNHDLSNETTAEQTPLLQKRKNIEHQDLINDEPDIGGWELLHNKDALLLILIMVFIGGAGLMYINNSNQKFNGFKTSTFPSYPYSHALVE</sequence>